<evidence type="ECO:0000313" key="2">
    <source>
        <dbReference type="Proteomes" id="UP000248808"/>
    </source>
</evidence>
<protein>
    <submittedName>
        <fullName evidence="1">Uncharacterized protein</fullName>
    </submittedName>
</protein>
<dbReference type="KEGG" id="hhz:NCTC10839_01217"/>
<gene>
    <name evidence="1" type="ORF">NCTC10839_01217</name>
</gene>
<dbReference type="GeneID" id="56957803"/>
<sequence length="105" mass="12139">MNIRIMFQGDISKKYKKDFLGSFLRFAESEIHQALSYDIKLDETYNLNSMYSDCIYSISLEGDELDIAVGTIALETVSSDFQLLHSEIKSKIKMCWHKFIDNIQG</sequence>
<reference evidence="1 2" key="1">
    <citation type="submission" date="2018-06" db="EMBL/GenBank/DDBJ databases">
        <authorList>
            <consortium name="Pathogen Informatics"/>
            <person name="Doyle S."/>
        </authorList>
    </citation>
    <scope>NUCLEOTIDE SEQUENCE [LARGE SCALE GENOMIC DNA]</scope>
    <source>
        <strain evidence="1 2">NCTC10839</strain>
    </source>
</reference>
<organism evidence="1 2">
    <name type="scientific">Haemophilus haemolyticus</name>
    <dbReference type="NCBI Taxonomy" id="726"/>
    <lineage>
        <taxon>Bacteria</taxon>
        <taxon>Pseudomonadati</taxon>
        <taxon>Pseudomonadota</taxon>
        <taxon>Gammaproteobacteria</taxon>
        <taxon>Pasteurellales</taxon>
        <taxon>Pasteurellaceae</taxon>
        <taxon>Haemophilus</taxon>
    </lineage>
</organism>
<dbReference type="RefSeq" id="WP_111696651.1">
    <property type="nucleotide sequence ID" value="NZ_LS483458.1"/>
</dbReference>
<evidence type="ECO:0000313" key="1">
    <source>
        <dbReference type="EMBL" id="SQH97311.1"/>
    </source>
</evidence>
<proteinExistence type="predicted"/>
<dbReference type="Proteomes" id="UP000248808">
    <property type="component" value="Chromosome 1"/>
</dbReference>
<name>A0A2X4R690_HAEHA</name>
<dbReference type="AlphaFoldDB" id="A0A2X4R690"/>
<dbReference type="EMBL" id="LS483458">
    <property type="protein sequence ID" value="SQH97311.1"/>
    <property type="molecule type" value="Genomic_DNA"/>
</dbReference>
<accession>A0A2X4R690</accession>